<dbReference type="PROSITE" id="PS50102">
    <property type="entry name" value="RRM"/>
    <property type="match status" value="5"/>
</dbReference>
<feature type="domain" description="RRM" evidence="4">
    <location>
        <begin position="600"/>
        <end position="677"/>
    </location>
</feature>
<dbReference type="InterPro" id="IPR000504">
    <property type="entry name" value="RRM_dom"/>
</dbReference>
<dbReference type="PANTHER" id="PTHR21245">
    <property type="entry name" value="HETEROGENEOUS NUCLEAR RIBONUCLEOPROTEIN"/>
    <property type="match status" value="1"/>
</dbReference>
<feature type="compositionally biased region" description="Acidic residues" evidence="3">
    <location>
        <begin position="207"/>
        <end position="265"/>
    </location>
</feature>
<name>A0A0E0F980_9ORYZ</name>
<dbReference type="STRING" id="40149.A0A0E0F980"/>
<feature type="domain" description="RRM" evidence="4">
    <location>
        <begin position="466"/>
        <end position="588"/>
    </location>
</feature>
<accession>A0A0E0F980</accession>
<evidence type="ECO:0000259" key="4">
    <source>
        <dbReference type="PROSITE" id="PS50102"/>
    </source>
</evidence>
<dbReference type="FunFam" id="3.30.70.330:FF:000518">
    <property type="entry name" value="RNA-binding (RRM/RBD/RNP motifs) family protein"/>
    <property type="match status" value="1"/>
</dbReference>
<feature type="domain" description="RRM" evidence="4">
    <location>
        <begin position="373"/>
        <end position="454"/>
    </location>
</feature>
<feature type="domain" description="RRM" evidence="4">
    <location>
        <begin position="111"/>
        <end position="182"/>
    </location>
</feature>
<dbReference type="SMART" id="SM00360">
    <property type="entry name" value="RRM"/>
    <property type="match status" value="5"/>
</dbReference>
<dbReference type="InterPro" id="IPR003954">
    <property type="entry name" value="RRM_euk-type"/>
</dbReference>
<evidence type="ECO:0000256" key="1">
    <source>
        <dbReference type="ARBA" id="ARBA00022884"/>
    </source>
</evidence>
<evidence type="ECO:0000313" key="5">
    <source>
        <dbReference type="EnsemblPlants" id="OMERI12G00810.1"/>
    </source>
</evidence>
<dbReference type="AlphaFoldDB" id="A0A0E0F980"/>
<keyword evidence="6" id="KW-1185">Reference proteome</keyword>
<dbReference type="Gramene" id="OMERI12G00810.1">
    <property type="protein sequence ID" value="OMERI12G00810.1"/>
    <property type="gene ID" value="OMERI12G00810"/>
</dbReference>
<keyword evidence="1 2" id="KW-0694">RNA-binding</keyword>
<dbReference type="InterPro" id="IPR012677">
    <property type="entry name" value="Nucleotide-bd_a/b_plait_sf"/>
</dbReference>
<evidence type="ECO:0000256" key="2">
    <source>
        <dbReference type="PROSITE-ProRule" id="PRU00176"/>
    </source>
</evidence>
<proteinExistence type="predicted"/>
<protein>
    <recommendedName>
        <fullName evidence="4">RRM domain-containing protein</fullName>
    </recommendedName>
</protein>
<dbReference type="Proteomes" id="UP000008021">
    <property type="component" value="Chromosome 12"/>
</dbReference>
<organism evidence="5">
    <name type="scientific">Oryza meridionalis</name>
    <dbReference type="NCBI Taxonomy" id="40149"/>
    <lineage>
        <taxon>Eukaryota</taxon>
        <taxon>Viridiplantae</taxon>
        <taxon>Streptophyta</taxon>
        <taxon>Embryophyta</taxon>
        <taxon>Tracheophyta</taxon>
        <taxon>Spermatophyta</taxon>
        <taxon>Magnoliopsida</taxon>
        <taxon>Liliopsida</taxon>
        <taxon>Poales</taxon>
        <taxon>Poaceae</taxon>
        <taxon>BOP clade</taxon>
        <taxon>Oryzoideae</taxon>
        <taxon>Oryzeae</taxon>
        <taxon>Oryzinae</taxon>
        <taxon>Oryza</taxon>
    </lineage>
</organism>
<dbReference type="InterPro" id="IPR035979">
    <property type="entry name" value="RBD_domain_sf"/>
</dbReference>
<dbReference type="CDD" id="cd00590">
    <property type="entry name" value="RRM_SF"/>
    <property type="match status" value="4"/>
</dbReference>
<dbReference type="Pfam" id="PF00076">
    <property type="entry name" value="RRM_1"/>
    <property type="match status" value="6"/>
</dbReference>
<evidence type="ECO:0000313" key="6">
    <source>
        <dbReference type="Proteomes" id="UP000008021"/>
    </source>
</evidence>
<dbReference type="SMART" id="SM00361">
    <property type="entry name" value="RRM_1"/>
    <property type="match status" value="3"/>
</dbReference>
<feature type="region of interest" description="Disordered" evidence="3">
    <location>
        <begin position="1"/>
        <end position="105"/>
    </location>
</feature>
<dbReference type="SUPFAM" id="SSF54928">
    <property type="entry name" value="RNA-binding domain, RBD"/>
    <property type="match status" value="4"/>
</dbReference>
<reference evidence="5" key="2">
    <citation type="submission" date="2018-05" db="EMBL/GenBank/DDBJ databases">
        <title>OmerRS3 (Oryza meridionalis Reference Sequence Version 3).</title>
        <authorList>
            <person name="Zhang J."/>
            <person name="Kudrna D."/>
            <person name="Lee S."/>
            <person name="Talag J."/>
            <person name="Welchert J."/>
            <person name="Wing R.A."/>
        </authorList>
    </citation>
    <scope>NUCLEOTIDE SEQUENCE [LARGE SCALE GENOMIC DNA]</scope>
    <source>
        <strain evidence="5">cv. OR44</strain>
    </source>
</reference>
<sequence length="813" mass="90462">MPRRTDNAASANSVEPEKSEECLEFDDDEEEVEEEEIEYEEIEEEIEEEEEVEEDEDVVEEVEEVDEEEDEEEEEESDENEGVSKTKGVHQKDVTEKGKHAELLALPPHGSEVYVGGISSDVSSEDLKRLCEPVGEVVEVRMMRGKDDSRGYAFVNFRTKGLALKAVKELNNAKLKLPWNFELFKMPRRTDNAASANSVEPEKSEECLEFDDEEEEVEEEEIEYEEIEEEIEEEEVEDDEDVVEEVEEVDEEEDEEEEEESDETEGVSKTKGVHQKDVTEKGKHAELLALPPHGSEVYVGGISSDVSSEDLKRLCEPVGEVVEVRMMRGKDDSRGYAFVNFRTKGLALKAVKELNNAKLKGKRIRVSSSQAKNKLFIGNVPHSWTDDDFRKAVEEVGPGVLKADLMKVSSANRNRGYGFVEYYNHACAEYARQEMSSPTFKLDSNAPTVSWADPKNNDSASTSQVKSVYVKNLPKNVTQAQLKRLFEHHGEIEKGKRIRVSSSQAKNKLFIGNVPHSWTDDDFRKAVEEVGPGVLKADLMKVSSANRNRGYGFVEYYNHACAEYARQEMSSPTFKLDSNAPTVSWADPKNNDSASTSQVKSVYVKNLPKNVTQAQLKRLFEHHGEIEKVVLPPSRGGHDNRYGFVHFKDRSMAMRALQNTERYELDGQVLDCSLAKPPAADKKDDRVPLPSSNGAPLLPSYPPLGYGIMSVPGAYGGAPASTAQPMLYAPRASPDNSLVDSCRWLRRRRSKLDIVAAVEDVMAAVAAAMAVVVAAPAVAGQVQNGREEMTTAVAATKAGGVRTDLISIAVATT</sequence>
<dbReference type="FunFam" id="3.30.70.330:FF:000627">
    <property type="entry name" value="RNA-binding (RRM/RBD/RNP motifs) family protein"/>
    <property type="match status" value="2"/>
</dbReference>
<dbReference type="Gene3D" id="3.30.70.330">
    <property type="match status" value="6"/>
</dbReference>
<feature type="region of interest" description="Disordered" evidence="3">
    <location>
        <begin position="191"/>
        <end position="279"/>
    </location>
</feature>
<dbReference type="eggNOG" id="KOG0117">
    <property type="taxonomic scope" value="Eukaryota"/>
</dbReference>
<dbReference type="EnsemblPlants" id="OMERI12G00810.1">
    <property type="protein sequence ID" value="OMERI12G00810.1"/>
    <property type="gene ID" value="OMERI12G00810"/>
</dbReference>
<reference evidence="5" key="1">
    <citation type="submission" date="2015-04" db="UniProtKB">
        <authorList>
            <consortium name="EnsemblPlants"/>
        </authorList>
    </citation>
    <scope>IDENTIFICATION</scope>
</reference>
<dbReference type="HOGENOM" id="CLU_347302_0_0_1"/>
<dbReference type="FunFam" id="3.30.70.330:FF:000259">
    <property type="entry name" value="RNA-binding (RRM/RBD/RNP motifs) family protein"/>
    <property type="match status" value="2"/>
</dbReference>
<dbReference type="GO" id="GO:0003723">
    <property type="term" value="F:RNA binding"/>
    <property type="evidence" value="ECO:0007669"/>
    <property type="project" value="UniProtKB-UniRule"/>
</dbReference>
<evidence type="ECO:0000256" key="3">
    <source>
        <dbReference type="SAM" id="MobiDB-lite"/>
    </source>
</evidence>
<feature type="compositionally biased region" description="Basic and acidic residues" evidence="3">
    <location>
        <begin position="90"/>
        <end position="102"/>
    </location>
</feature>
<feature type="domain" description="RRM" evidence="4">
    <location>
        <begin position="295"/>
        <end position="371"/>
    </location>
</feature>
<feature type="compositionally biased region" description="Acidic residues" evidence="3">
    <location>
        <begin position="22"/>
        <end position="81"/>
    </location>
</feature>